<organism evidence="6 7">
    <name type="scientific">Litoribrevibacter albus</name>
    <dbReference type="NCBI Taxonomy" id="1473156"/>
    <lineage>
        <taxon>Bacteria</taxon>
        <taxon>Pseudomonadati</taxon>
        <taxon>Pseudomonadota</taxon>
        <taxon>Gammaproteobacteria</taxon>
        <taxon>Oceanospirillales</taxon>
        <taxon>Oceanospirillaceae</taxon>
        <taxon>Litoribrevibacter</taxon>
    </lineage>
</organism>
<evidence type="ECO:0000256" key="3">
    <source>
        <dbReference type="ARBA" id="ARBA00023125"/>
    </source>
</evidence>
<comment type="caution">
    <text evidence="6">The sequence shown here is derived from an EMBL/GenBank/DDBJ whole genome shotgun (WGS) entry which is preliminary data.</text>
</comment>
<dbReference type="Proteomes" id="UP001161389">
    <property type="component" value="Unassembled WGS sequence"/>
</dbReference>
<dbReference type="Pfam" id="PF03466">
    <property type="entry name" value="LysR_substrate"/>
    <property type="match status" value="1"/>
</dbReference>
<dbReference type="EMBL" id="BSNM01000003">
    <property type="protein sequence ID" value="GLQ30020.1"/>
    <property type="molecule type" value="Genomic_DNA"/>
</dbReference>
<dbReference type="RefSeq" id="WP_284378389.1">
    <property type="nucleotide sequence ID" value="NZ_BSNM01000003.1"/>
</dbReference>
<sequence length="280" mass="31609">MDVELARTFLEIMNAGSFLEASERMHVTQTTVTARISSLESKLGVTLFVRNRSGARLTADGQRFVDYATSLVQTWDRAKAELKLPSGLETRLCIGGENSLWTPVMVNWVLWIQHHLPSVALHTEVSDAEKLIDKLEKSVLDAIIVHRPNYYSSFVVEQLLEEKLIHVQSVENPQPNLFVDWGAEFRAQYDAALPQPRGSYSFGLGPLALQVMLQRGGNGYFRTRVVKPYLERGLLERVPEAPEFTYPIYLVYRKGEMSSSLEQVLEGVRKLAGEDAGWLI</sequence>
<reference evidence="6" key="1">
    <citation type="journal article" date="2014" name="Int. J. Syst. Evol. Microbiol.">
        <title>Complete genome sequence of Corynebacterium casei LMG S-19264T (=DSM 44701T), isolated from a smear-ripened cheese.</title>
        <authorList>
            <consortium name="US DOE Joint Genome Institute (JGI-PGF)"/>
            <person name="Walter F."/>
            <person name="Albersmeier A."/>
            <person name="Kalinowski J."/>
            <person name="Ruckert C."/>
        </authorList>
    </citation>
    <scope>NUCLEOTIDE SEQUENCE</scope>
    <source>
        <strain evidence="6">NBRC 110071</strain>
    </source>
</reference>
<dbReference type="InterPro" id="IPR050176">
    <property type="entry name" value="LTTR"/>
</dbReference>
<comment type="similarity">
    <text evidence="1">Belongs to the LysR transcriptional regulatory family.</text>
</comment>
<keyword evidence="7" id="KW-1185">Reference proteome</keyword>
<dbReference type="InterPro" id="IPR036390">
    <property type="entry name" value="WH_DNA-bd_sf"/>
</dbReference>
<dbReference type="SUPFAM" id="SSF53850">
    <property type="entry name" value="Periplasmic binding protein-like II"/>
    <property type="match status" value="1"/>
</dbReference>
<keyword evidence="2" id="KW-0805">Transcription regulation</keyword>
<name>A0AA37S7S6_9GAMM</name>
<accession>A0AA37S7S6</accession>
<dbReference type="PRINTS" id="PR00039">
    <property type="entry name" value="HTHLYSR"/>
</dbReference>
<keyword evidence="4" id="KW-0804">Transcription</keyword>
<dbReference type="PANTHER" id="PTHR30579">
    <property type="entry name" value="TRANSCRIPTIONAL REGULATOR"/>
    <property type="match status" value="1"/>
</dbReference>
<dbReference type="InterPro" id="IPR005119">
    <property type="entry name" value="LysR_subst-bd"/>
</dbReference>
<dbReference type="Gene3D" id="1.10.10.10">
    <property type="entry name" value="Winged helix-like DNA-binding domain superfamily/Winged helix DNA-binding domain"/>
    <property type="match status" value="1"/>
</dbReference>
<evidence type="ECO:0000313" key="6">
    <source>
        <dbReference type="EMBL" id="GLQ30020.1"/>
    </source>
</evidence>
<protein>
    <submittedName>
        <fullName evidence="6">Transcriptional regulator</fullName>
    </submittedName>
</protein>
<feature type="domain" description="HTH lysR-type" evidence="5">
    <location>
        <begin position="1"/>
        <end position="58"/>
    </location>
</feature>
<evidence type="ECO:0000256" key="2">
    <source>
        <dbReference type="ARBA" id="ARBA00023015"/>
    </source>
</evidence>
<dbReference type="InterPro" id="IPR000847">
    <property type="entry name" value="LysR_HTH_N"/>
</dbReference>
<dbReference type="PROSITE" id="PS50931">
    <property type="entry name" value="HTH_LYSR"/>
    <property type="match status" value="1"/>
</dbReference>
<keyword evidence="3" id="KW-0238">DNA-binding</keyword>
<evidence type="ECO:0000313" key="7">
    <source>
        <dbReference type="Proteomes" id="UP001161389"/>
    </source>
</evidence>
<dbReference type="SUPFAM" id="SSF46785">
    <property type="entry name" value="Winged helix' DNA-binding domain"/>
    <property type="match status" value="1"/>
</dbReference>
<dbReference type="Pfam" id="PF00126">
    <property type="entry name" value="HTH_1"/>
    <property type="match status" value="1"/>
</dbReference>
<dbReference type="PANTHER" id="PTHR30579:SF8">
    <property type="entry name" value="HTH-TYPE TRANSCRIPTIONAL REGULATOR HDFR"/>
    <property type="match status" value="1"/>
</dbReference>
<dbReference type="GO" id="GO:0003700">
    <property type="term" value="F:DNA-binding transcription factor activity"/>
    <property type="evidence" value="ECO:0007669"/>
    <property type="project" value="InterPro"/>
</dbReference>
<evidence type="ECO:0000256" key="4">
    <source>
        <dbReference type="ARBA" id="ARBA00023163"/>
    </source>
</evidence>
<evidence type="ECO:0000259" key="5">
    <source>
        <dbReference type="PROSITE" id="PS50931"/>
    </source>
</evidence>
<dbReference type="GO" id="GO:0003677">
    <property type="term" value="F:DNA binding"/>
    <property type="evidence" value="ECO:0007669"/>
    <property type="project" value="UniProtKB-KW"/>
</dbReference>
<reference evidence="6" key="2">
    <citation type="submission" date="2023-01" db="EMBL/GenBank/DDBJ databases">
        <title>Draft genome sequence of Litoribrevibacter albus strain NBRC 110071.</title>
        <authorList>
            <person name="Sun Q."/>
            <person name="Mori K."/>
        </authorList>
    </citation>
    <scope>NUCLEOTIDE SEQUENCE</scope>
    <source>
        <strain evidence="6">NBRC 110071</strain>
    </source>
</reference>
<evidence type="ECO:0000256" key="1">
    <source>
        <dbReference type="ARBA" id="ARBA00009437"/>
    </source>
</evidence>
<dbReference type="InterPro" id="IPR036388">
    <property type="entry name" value="WH-like_DNA-bd_sf"/>
</dbReference>
<proteinExistence type="inferred from homology"/>
<dbReference type="AlphaFoldDB" id="A0AA37S7S6"/>
<dbReference type="FunFam" id="1.10.10.10:FF:000001">
    <property type="entry name" value="LysR family transcriptional regulator"/>
    <property type="match status" value="1"/>
</dbReference>
<gene>
    <name evidence="6" type="ORF">GCM10007876_04980</name>
</gene>